<gene>
    <name evidence="1" type="ORF">CWATWH0003_5352</name>
</gene>
<evidence type="ECO:0000313" key="2">
    <source>
        <dbReference type="Proteomes" id="UP000003477"/>
    </source>
</evidence>
<sequence length="157" mass="17443">MTTLNHLKIPVEANIKTTYQPNNVTLFDEGNNLIIEVLPNSYRIVNTGFDYEVFEGITSSAVLVKESLYKFSVVTRNTSEDLGLILASLQKSLSATPGIITAIEVRDHLNYSDSFAGQGFETRNCMFKFQAVTGTINLVRGQKARPGGYQIEFTQII</sequence>
<dbReference type="AlphaFoldDB" id="G5JD54"/>
<evidence type="ECO:0000313" key="1">
    <source>
        <dbReference type="EMBL" id="EHJ09889.1"/>
    </source>
</evidence>
<dbReference type="RefSeq" id="WP_007313109.1">
    <property type="nucleotide sequence ID" value="NZ_AESD01000826.1"/>
</dbReference>
<dbReference type="GeneID" id="88768671"/>
<reference evidence="1 2" key="1">
    <citation type="journal article" date="2011" name="Front. Microbiol.">
        <title>Two Strains of Crocosphaera watsonii with Highly Conserved Genomes are Distinguished by Strain-Specific Features.</title>
        <authorList>
            <person name="Bench S.R."/>
            <person name="Ilikchyan I.N."/>
            <person name="Tripp H.J."/>
            <person name="Zehr J.P."/>
        </authorList>
    </citation>
    <scope>NUCLEOTIDE SEQUENCE [LARGE SCALE GENOMIC DNA]</scope>
    <source>
        <strain evidence="1 2">WH 0003</strain>
    </source>
</reference>
<comment type="caution">
    <text evidence="1">The sequence shown here is derived from an EMBL/GenBank/DDBJ whole genome shotgun (WGS) entry which is preliminary data.</text>
</comment>
<dbReference type="EMBL" id="AESD01000826">
    <property type="protein sequence ID" value="EHJ09889.1"/>
    <property type="molecule type" value="Genomic_DNA"/>
</dbReference>
<organism evidence="1 2">
    <name type="scientific">Crocosphaera watsonii WH 0003</name>
    <dbReference type="NCBI Taxonomy" id="423471"/>
    <lineage>
        <taxon>Bacteria</taxon>
        <taxon>Bacillati</taxon>
        <taxon>Cyanobacteriota</taxon>
        <taxon>Cyanophyceae</taxon>
        <taxon>Oscillatoriophycideae</taxon>
        <taxon>Chroococcales</taxon>
        <taxon>Aphanothecaceae</taxon>
        <taxon>Crocosphaera</taxon>
    </lineage>
</organism>
<name>G5JD54_CROWT</name>
<dbReference type="Proteomes" id="UP000003477">
    <property type="component" value="Unassembled WGS sequence"/>
</dbReference>
<accession>G5JD54</accession>
<protein>
    <submittedName>
        <fullName evidence="1">Uncharacterized protein</fullName>
    </submittedName>
</protein>
<dbReference type="PATRIC" id="fig|423471.3.peg.5000"/>
<proteinExistence type="predicted"/>